<dbReference type="AlphaFoldDB" id="A0A7Z0EML9"/>
<evidence type="ECO:0000313" key="3">
    <source>
        <dbReference type="Proteomes" id="UP000572051"/>
    </source>
</evidence>
<dbReference type="EMBL" id="JACCFS010000001">
    <property type="protein sequence ID" value="NYJ34859.1"/>
    <property type="molecule type" value="Genomic_DNA"/>
</dbReference>
<dbReference type="InterPro" id="IPR034660">
    <property type="entry name" value="DinB/YfiT-like"/>
</dbReference>
<organism evidence="2 3">
    <name type="scientific">Nocardiopsis aegyptia</name>
    <dbReference type="NCBI Taxonomy" id="220378"/>
    <lineage>
        <taxon>Bacteria</taxon>
        <taxon>Bacillati</taxon>
        <taxon>Actinomycetota</taxon>
        <taxon>Actinomycetes</taxon>
        <taxon>Streptosporangiales</taxon>
        <taxon>Nocardiopsidaceae</taxon>
        <taxon>Nocardiopsis</taxon>
    </lineage>
</organism>
<dbReference type="InterPro" id="IPR017517">
    <property type="entry name" value="Maleyloyr_isom"/>
</dbReference>
<dbReference type="InterPro" id="IPR024344">
    <property type="entry name" value="MDMPI_metal-binding"/>
</dbReference>
<evidence type="ECO:0000259" key="1">
    <source>
        <dbReference type="Pfam" id="PF11716"/>
    </source>
</evidence>
<dbReference type="Pfam" id="PF11716">
    <property type="entry name" value="MDMPI_N"/>
    <property type="match status" value="1"/>
</dbReference>
<dbReference type="Gene3D" id="1.20.120.450">
    <property type="entry name" value="dinb family like domain"/>
    <property type="match status" value="1"/>
</dbReference>
<gene>
    <name evidence="2" type="ORF">HNR10_002740</name>
</gene>
<keyword evidence="3" id="KW-1185">Reference proteome</keyword>
<dbReference type="GO" id="GO:0046872">
    <property type="term" value="F:metal ion binding"/>
    <property type="evidence" value="ECO:0007669"/>
    <property type="project" value="InterPro"/>
</dbReference>
<comment type="caution">
    <text evidence="2">The sequence shown here is derived from an EMBL/GenBank/DDBJ whole genome shotgun (WGS) entry which is preliminary data.</text>
</comment>
<name>A0A7Z0EML9_9ACTN</name>
<dbReference type="InterPro" id="IPR017520">
    <property type="entry name" value="CHP03086"/>
</dbReference>
<protein>
    <submittedName>
        <fullName evidence="2">Uncharacterized protein (TIGR03086 family)</fullName>
    </submittedName>
</protein>
<feature type="domain" description="Mycothiol-dependent maleylpyruvate isomerase metal-binding" evidence="1">
    <location>
        <begin position="9"/>
        <end position="124"/>
    </location>
</feature>
<dbReference type="Proteomes" id="UP000572051">
    <property type="component" value="Unassembled WGS sequence"/>
</dbReference>
<sequence>MSDIATRYARLSDAFAATVAAVPEDRWSADSPCEGWSARDVVAHVVDTQGMFLRLVGRDLGDIPSAADDPAAAWDAARGVVQADLDDPDRAGTEFDGFFGRTTFAEAVDRFLNFDLIIHRWDLARATGQDDRIDPADMRWALEATTVFGPHLRREGVCGPELTPPDGADEQTRFLAFLGRRAW</sequence>
<evidence type="ECO:0000313" key="2">
    <source>
        <dbReference type="EMBL" id="NYJ34859.1"/>
    </source>
</evidence>
<dbReference type="NCBIfam" id="TIGR03086">
    <property type="entry name" value="TIGR03086 family metal-binding protein"/>
    <property type="match status" value="1"/>
</dbReference>
<reference evidence="2 3" key="1">
    <citation type="submission" date="2020-07" db="EMBL/GenBank/DDBJ databases">
        <title>Sequencing the genomes of 1000 actinobacteria strains.</title>
        <authorList>
            <person name="Klenk H.-P."/>
        </authorList>
    </citation>
    <scope>NUCLEOTIDE SEQUENCE [LARGE SCALE GENOMIC DNA]</scope>
    <source>
        <strain evidence="2 3">DSM 44442</strain>
    </source>
</reference>
<dbReference type="NCBIfam" id="TIGR03083">
    <property type="entry name" value="maleylpyruvate isomerase family mycothiol-dependent enzyme"/>
    <property type="match status" value="1"/>
</dbReference>
<dbReference type="RefSeq" id="WP_179823720.1">
    <property type="nucleotide sequence ID" value="NZ_JACCFS010000001.1"/>
</dbReference>
<accession>A0A7Z0EML9</accession>
<dbReference type="SUPFAM" id="SSF109854">
    <property type="entry name" value="DinB/YfiT-like putative metalloenzymes"/>
    <property type="match status" value="1"/>
</dbReference>
<proteinExistence type="predicted"/>